<evidence type="ECO:0000256" key="6">
    <source>
        <dbReference type="ARBA" id="ARBA00047375"/>
    </source>
</evidence>
<evidence type="ECO:0000313" key="9">
    <source>
        <dbReference type="Proteomes" id="UP001164929"/>
    </source>
</evidence>
<dbReference type="PROSITE" id="PS51388">
    <property type="entry name" value="GED"/>
    <property type="match status" value="1"/>
</dbReference>
<dbReference type="InterPro" id="IPR016039">
    <property type="entry name" value="Thiolase-like"/>
</dbReference>
<comment type="caution">
    <text evidence="8">The sequence shown here is derived from an EMBL/GenBank/DDBJ whole genome shotgun (WGS) entry which is preliminary data.</text>
</comment>
<dbReference type="Pfam" id="PF08541">
    <property type="entry name" value="ACP_syn_III_C"/>
    <property type="match status" value="1"/>
</dbReference>
<dbReference type="SUPFAM" id="SSF53901">
    <property type="entry name" value="Thiolase-like"/>
    <property type="match status" value="1"/>
</dbReference>
<dbReference type="InterPro" id="IPR012392">
    <property type="entry name" value="3-ktacl-CoA_syn"/>
</dbReference>
<dbReference type="InterPro" id="IPR020850">
    <property type="entry name" value="GED_dom"/>
</dbReference>
<dbReference type="Gene3D" id="1.20.120.1240">
    <property type="entry name" value="Dynamin, middle domain"/>
    <property type="match status" value="1"/>
</dbReference>
<dbReference type="EMBL" id="JAQIZT010000013">
    <property type="protein sequence ID" value="KAJ6975700.1"/>
    <property type="molecule type" value="Genomic_DNA"/>
</dbReference>
<dbReference type="GO" id="GO:0005525">
    <property type="term" value="F:GTP binding"/>
    <property type="evidence" value="ECO:0007669"/>
    <property type="project" value="InterPro"/>
</dbReference>
<reference evidence="8" key="1">
    <citation type="journal article" date="2023" name="Mol. Ecol. Resour.">
        <title>Chromosome-level genome assembly of a triploid poplar Populus alba 'Berolinensis'.</title>
        <authorList>
            <person name="Chen S."/>
            <person name="Yu Y."/>
            <person name="Wang X."/>
            <person name="Wang S."/>
            <person name="Zhang T."/>
            <person name="Zhou Y."/>
            <person name="He R."/>
            <person name="Meng N."/>
            <person name="Wang Y."/>
            <person name="Liu W."/>
            <person name="Liu Z."/>
            <person name="Liu J."/>
            <person name="Guo Q."/>
            <person name="Huang H."/>
            <person name="Sederoff R.R."/>
            <person name="Wang G."/>
            <person name="Qu G."/>
            <person name="Chen S."/>
        </authorList>
    </citation>
    <scope>NUCLEOTIDE SEQUENCE</scope>
    <source>
        <strain evidence="8">SC-2020</strain>
    </source>
</reference>
<sequence>MSGGKPSSKRKGVEEYEDASVNTEVELHVEHDAIFHDHVPIVSYYNDRITPLLDAVDRLRQLQRLVSVAEVMAAFSGIIGSSQESLRKILVRGEIDEYPRKKDIHGTARLVEMLNQFSTDLHNCSDHTKDFMMKEIEVLEETKGIQLPNILPHTAILTILQQKVEEISELPIRFVEEVWTYIDGVVISVLDRHSENYHRLQLFIRRVAHKLVAKMKDRSIDWVTEIVQMEKETDYTCNPEYMKEWNKLIAQQHTVIEDIMQRGRLYLVNIEGFGDVEVGHLMVYKLILPKAFDLKMRVFAYWKVVLMRLVDNMALHLQLSIRNLLYKEMEKEIFNELVDTAGDVIEGMLEEPPSVANKRERLNTKLFLAMLPLLLYYIIFNLYKLGYQKKDQCCYMLSYECHKAAEDQKLDPRSSARIISRNKNLGIEEYKFLLKTTVSSGIGEETYIPKNIVEGREESATLMDEISEMDDILFDTVDKLFAKTGVSPSEINIIVSTVSLFSPAPSLTARVINRYKMREDIKAFNLSGMGCSASAVAIDLVKQLFKTHKNSFAIVMSTESMSSHWYPGKDKSMMLSNILFRTGGCSILLTNNRDWKNKALMELTCSVRTHIGSNDEAYNSCFQAEDDLGINGFRLNKDLPKAGAKALTMNLRVLLPKVLPLSEVLRYQISYYRNKIMKRPTPKDGGPGLDIKSGIDHFCVHPGGRAIIDEAGQSLALNDYDLEPARMTLYRFGNTSSGGLWYVLGYMEAKKRLKKGDRILMISLGAGFKCNNCVWKVLKDMEDTNVWKNCIDQYPPKTLANSFSKILASISDESVNFTSLEDYLP</sequence>
<evidence type="ECO:0000313" key="8">
    <source>
        <dbReference type="EMBL" id="KAJ6975700.1"/>
    </source>
</evidence>
<organism evidence="8 9">
    <name type="scientific">Populus alba x Populus x berolinensis</name>
    <dbReference type="NCBI Taxonomy" id="444605"/>
    <lineage>
        <taxon>Eukaryota</taxon>
        <taxon>Viridiplantae</taxon>
        <taxon>Streptophyta</taxon>
        <taxon>Embryophyta</taxon>
        <taxon>Tracheophyta</taxon>
        <taxon>Spermatophyta</taxon>
        <taxon>Magnoliopsida</taxon>
        <taxon>eudicotyledons</taxon>
        <taxon>Gunneridae</taxon>
        <taxon>Pentapetalae</taxon>
        <taxon>rosids</taxon>
        <taxon>fabids</taxon>
        <taxon>Malpighiales</taxon>
        <taxon>Salicaceae</taxon>
        <taxon>Saliceae</taxon>
        <taxon>Populus</taxon>
    </lineage>
</organism>
<dbReference type="Pfam" id="PF08392">
    <property type="entry name" value="FAE1_CUT1_RppA"/>
    <property type="match status" value="1"/>
</dbReference>
<dbReference type="GO" id="GO:0009922">
    <property type="term" value="F:fatty acid elongase activity"/>
    <property type="evidence" value="ECO:0007669"/>
    <property type="project" value="UniProtKB-EC"/>
</dbReference>
<gene>
    <name evidence="8" type="ORF">NC653_031510</name>
</gene>
<dbReference type="InterPro" id="IPR013747">
    <property type="entry name" value="ACP_syn_III_C"/>
</dbReference>
<keyword evidence="9" id="KW-1185">Reference proteome</keyword>
<comment type="catalytic activity">
    <reaction evidence="6">
        <text>a very-long-chain acyl-CoA + malonyl-CoA + H(+) = a very-long-chain 3-oxoacyl-CoA + CO2 + CoA</text>
        <dbReference type="Rhea" id="RHEA:32727"/>
        <dbReference type="ChEBI" id="CHEBI:15378"/>
        <dbReference type="ChEBI" id="CHEBI:16526"/>
        <dbReference type="ChEBI" id="CHEBI:57287"/>
        <dbReference type="ChEBI" id="CHEBI:57384"/>
        <dbReference type="ChEBI" id="CHEBI:90725"/>
        <dbReference type="ChEBI" id="CHEBI:90736"/>
        <dbReference type="EC" id="2.3.1.199"/>
    </reaction>
</comment>
<dbReference type="Proteomes" id="UP001164929">
    <property type="component" value="Chromosome 13"/>
</dbReference>
<dbReference type="InterPro" id="IPR000375">
    <property type="entry name" value="Dynamin_stalk"/>
</dbReference>
<dbReference type="GO" id="GO:0006633">
    <property type="term" value="P:fatty acid biosynthetic process"/>
    <property type="evidence" value="ECO:0007669"/>
    <property type="project" value="InterPro"/>
</dbReference>
<dbReference type="Pfam" id="PF02212">
    <property type="entry name" value="GED"/>
    <property type="match status" value="1"/>
</dbReference>
<dbReference type="Gene3D" id="3.40.47.10">
    <property type="match status" value="1"/>
</dbReference>
<feature type="domain" description="GED" evidence="7">
    <location>
        <begin position="291"/>
        <end position="384"/>
    </location>
</feature>
<dbReference type="EC" id="2.3.1.199" evidence="3"/>
<name>A0AAD6LYY6_9ROSI</name>
<evidence type="ECO:0000256" key="5">
    <source>
        <dbReference type="ARBA" id="ARBA00023315"/>
    </source>
</evidence>
<dbReference type="InterPro" id="IPR003130">
    <property type="entry name" value="GED"/>
</dbReference>
<dbReference type="CDD" id="cd00831">
    <property type="entry name" value="CHS_like"/>
    <property type="match status" value="1"/>
</dbReference>
<evidence type="ECO:0000256" key="4">
    <source>
        <dbReference type="ARBA" id="ARBA00022679"/>
    </source>
</evidence>
<comment type="pathway">
    <text evidence="1">Lipid metabolism; fatty acid biosynthesis.</text>
</comment>
<dbReference type="PANTHER" id="PTHR31561">
    <property type="entry name" value="3-KETOACYL-COA SYNTHASE"/>
    <property type="match status" value="1"/>
</dbReference>
<dbReference type="AlphaFoldDB" id="A0AAD6LYY6"/>
<evidence type="ECO:0000256" key="3">
    <source>
        <dbReference type="ARBA" id="ARBA00012307"/>
    </source>
</evidence>
<proteinExistence type="inferred from homology"/>
<comment type="similarity">
    <text evidence="2">Belongs to the thiolase-like superfamily. Chalcone/stilbene synthases family.</text>
</comment>
<evidence type="ECO:0000259" key="7">
    <source>
        <dbReference type="PROSITE" id="PS51388"/>
    </source>
</evidence>
<protein>
    <recommendedName>
        <fullName evidence="3">very-long-chain 3-oxoacyl-CoA synthase</fullName>
        <ecNumber evidence="3">2.3.1.199</ecNumber>
    </recommendedName>
</protein>
<keyword evidence="5" id="KW-0012">Acyltransferase</keyword>
<evidence type="ECO:0000256" key="2">
    <source>
        <dbReference type="ARBA" id="ARBA00005531"/>
    </source>
</evidence>
<evidence type="ECO:0000256" key="1">
    <source>
        <dbReference type="ARBA" id="ARBA00005194"/>
    </source>
</evidence>
<dbReference type="GO" id="GO:0003924">
    <property type="term" value="F:GTPase activity"/>
    <property type="evidence" value="ECO:0007669"/>
    <property type="project" value="InterPro"/>
</dbReference>
<accession>A0AAD6LYY6</accession>
<dbReference type="GO" id="GO:0016020">
    <property type="term" value="C:membrane"/>
    <property type="evidence" value="ECO:0007669"/>
    <property type="project" value="InterPro"/>
</dbReference>
<dbReference type="Pfam" id="PF01031">
    <property type="entry name" value="Dynamin_M"/>
    <property type="match status" value="1"/>
</dbReference>
<keyword evidence="4" id="KW-0808">Transferase</keyword>
<dbReference type="InterPro" id="IPR013601">
    <property type="entry name" value="FAE1_typ3_polyketide_synth"/>
</dbReference>